<keyword evidence="3" id="KW-1185">Reference proteome</keyword>
<sequence length="406" mass="42101">MSAIISTSSSAASCCAFMGSMSALGRLRLATTRRPGGTLSGGRGTRDRPAGNSASSTKRPSTSRETSGGETSGGETSGGETSGGETSGGDSAPGRRGSPLVSSLCDPPADFFTCLPLCPSTAALEPAWRSLTAFLLRGDSSIVFPSSPPATFTVSPVFSSRLSFDFLVFECCRLMSFSNSFRLTIRGRLDAAASPSRVASALALAGATASALLPSLTRFLRPFVLPLSSFVLPLSSFVLPLSSFARLPSAGASVFTPRLSGGIPSTFVFRGLPGRRLGASRLLATGSRRTSGFAGKLSTLGRLGVARVFFKKPRVLTRWSSSRGVSPGLPAAAGGSFAFPTTALGLFDPAAISLSFARTLLLDKLTKQTLRLICPFARCWRAEGGVASSAQAARFLFLFFGTARSP</sequence>
<evidence type="ECO:0000313" key="3">
    <source>
        <dbReference type="Proteomes" id="UP000314294"/>
    </source>
</evidence>
<dbReference type="EMBL" id="SRLO01002482">
    <property type="protein sequence ID" value="TNN32821.1"/>
    <property type="molecule type" value="Genomic_DNA"/>
</dbReference>
<protein>
    <submittedName>
        <fullName evidence="2">Uncharacterized protein</fullName>
    </submittedName>
</protein>
<evidence type="ECO:0000256" key="1">
    <source>
        <dbReference type="SAM" id="MobiDB-lite"/>
    </source>
</evidence>
<name>A0A4Z2EW81_9TELE</name>
<feature type="compositionally biased region" description="Gly residues" evidence="1">
    <location>
        <begin position="70"/>
        <end position="87"/>
    </location>
</feature>
<gene>
    <name evidence="2" type="ORF">EYF80_057016</name>
</gene>
<proteinExistence type="predicted"/>
<accession>A0A4Z2EW81</accession>
<dbReference type="AlphaFoldDB" id="A0A4Z2EW81"/>
<feature type="region of interest" description="Disordered" evidence="1">
    <location>
        <begin position="32"/>
        <end position="99"/>
    </location>
</feature>
<organism evidence="2 3">
    <name type="scientific">Liparis tanakae</name>
    <name type="common">Tanaka's snailfish</name>
    <dbReference type="NCBI Taxonomy" id="230148"/>
    <lineage>
        <taxon>Eukaryota</taxon>
        <taxon>Metazoa</taxon>
        <taxon>Chordata</taxon>
        <taxon>Craniata</taxon>
        <taxon>Vertebrata</taxon>
        <taxon>Euteleostomi</taxon>
        <taxon>Actinopterygii</taxon>
        <taxon>Neopterygii</taxon>
        <taxon>Teleostei</taxon>
        <taxon>Neoteleostei</taxon>
        <taxon>Acanthomorphata</taxon>
        <taxon>Eupercaria</taxon>
        <taxon>Perciformes</taxon>
        <taxon>Cottioidei</taxon>
        <taxon>Cottales</taxon>
        <taxon>Liparidae</taxon>
        <taxon>Liparis</taxon>
    </lineage>
</organism>
<feature type="compositionally biased region" description="Polar residues" evidence="1">
    <location>
        <begin position="52"/>
        <end position="64"/>
    </location>
</feature>
<comment type="caution">
    <text evidence="2">The sequence shown here is derived from an EMBL/GenBank/DDBJ whole genome shotgun (WGS) entry which is preliminary data.</text>
</comment>
<evidence type="ECO:0000313" key="2">
    <source>
        <dbReference type="EMBL" id="TNN32821.1"/>
    </source>
</evidence>
<reference evidence="2 3" key="1">
    <citation type="submission" date="2019-03" db="EMBL/GenBank/DDBJ databases">
        <title>First draft genome of Liparis tanakae, snailfish: a comprehensive survey of snailfish specific genes.</title>
        <authorList>
            <person name="Kim W."/>
            <person name="Song I."/>
            <person name="Jeong J.-H."/>
            <person name="Kim D."/>
            <person name="Kim S."/>
            <person name="Ryu S."/>
            <person name="Song J.Y."/>
            <person name="Lee S.K."/>
        </authorList>
    </citation>
    <scope>NUCLEOTIDE SEQUENCE [LARGE SCALE GENOMIC DNA]</scope>
    <source>
        <tissue evidence="2">Muscle</tissue>
    </source>
</reference>
<dbReference type="Proteomes" id="UP000314294">
    <property type="component" value="Unassembled WGS sequence"/>
</dbReference>